<evidence type="ECO:0000313" key="1">
    <source>
        <dbReference type="EMBL" id="KMM31850.1"/>
    </source>
</evidence>
<sequence>MARKLITSPTKGKPPIKYLYKLTSGANLVKFLQVGDIFLYFTMVGKEWGKCGFAIQVQHCKK</sequence>
<dbReference type="PATRIC" id="fig|328812.4.peg.5310"/>
<dbReference type="Proteomes" id="UP000036166">
    <property type="component" value="Unassembled WGS sequence"/>
</dbReference>
<evidence type="ECO:0000313" key="2">
    <source>
        <dbReference type="Proteomes" id="UP000036166"/>
    </source>
</evidence>
<comment type="caution">
    <text evidence="1">The sequence shown here is derived from an EMBL/GenBank/DDBJ whole genome shotgun (WGS) entry which is preliminary data.</text>
</comment>
<reference evidence="1 2" key="1">
    <citation type="submission" date="2015-06" db="EMBL/GenBank/DDBJ databases">
        <title>Draft Genome Sequence of Parabacteroides goldsteinii with Putative Novel Metallo-Beta-Lactamases Isolated from a Blood Culture from a Human Patient.</title>
        <authorList>
            <person name="Krogh T.J."/>
            <person name="Agergaard C.N."/>
            <person name="Moller-Jensen J."/>
            <person name="Justesen U.S."/>
        </authorList>
    </citation>
    <scope>NUCLEOTIDE SEQUENCE [LARGE SCALE GENOMIC DNA]</scope>
    <source>
        <strain evidence="1 2">910340</strain>
    </source>
</reference>
<organism evidence="1 2">
    <name type="scientific">Parabacteroides goldsteinii</name>
    <dbReference type="NCBI Taxonomy" id="328812"/>
    <lineage>
        <taxon>Bacteria</taxon>
        <taxon>Pseudomonadati</taxon>
        <taxon>Bacteroidota</taxon>
        <taxon>Bacteroidia</taxon>
        <taxon>Bacteroidales</taxon>
        <taxon>Tannerellaceae</taxon>
        <taxon>Parabacteroides</taxon>
    </lineage>
</organism>
<dbReference type="AlphaFoldDB" id="A0A0J6CF75"/>
<proteinExistence type="predicted"/>
<protein>
    <submittedName>
        <fullName evidence="1">Uncharacterized protein</fullName>
    </submittedName>
</protein>
<name>A0A0J6CF75_9BACT</name>
<dbReference type="EMBL" id="LFJV01000081">
    <property type="protein sequence ID" value="KMM31850.1"/>
    <property type="molecule type" value="Genomic_DNA"/>
</dbReference>
<accession>A0A0J6CF75</accession>
<gene>
    <name evidence="1" type="ORF">ACM15_20365</name>
</gene>